<comment type="caution">
    <text evidence="2">The sequence shown here is derived from an EMBL/GenBank/DDBJ whole genome shotgun (WGS) entry which is preliminary data.</text>
</comment>
<evidence type="ECO:0000313" key="3">
    <source>
        <dbReference type="Proteomes" id="UP000770889"/>
    </source>
</evidence>
<feature type="domain" description="FHA" evidence="1">
    <location>
        <begin position="24"/>
        <end position="87"/>
    </location>
</feature>
<organism evidence="2 3">
    <name type="scientific">Candidatus Thiodiazotropha taylori</name>
    <dbReference type="NCBI Taxonomy" id="2792791"/>
    <lineage>
        <taxon>Bacteria</taxon>
        <taxon>Pseudomonadati</taxon>
        <taxon>Pseudomonadota</taxon>
        <taxon>Gammaproteobacteria</taxon>
        <taxon>Chromatiales</taxon>
        <taxon>Sedimenticolaceae</taxon>
        <taxon>Candidatus Thiodiazotropha</taxon>
    </lineage>
</organism>
<proteinExistence type="predicted"/>
<dbReference type="EMBL" id="JAHHGM010000021">
    <property type="protein sequence ID" value="MBT2990810.1"/>
    <property type="molecule type" value="Genomic_DNA"/>
</dbReference>
<dbReference type="SUPFAM" id="SSF49879">
    <property type="entry name" value="SMAD/FHA domain"/>
    <property type="match status" value="2"/>
</dbReference>
<accession>A0A944MH11</accession>
<dbReference type="Pfam" id="PF00498">
    <property type="entry name" value="FHA"/>
    <property type="match status" value="1"/>
</dbReference>
<evidence type="ECO:0000313" key="2">
    <source>
        <dbReference type="EMBL" id="MBT2990810.1"/>
    </source>
</evidence>
<evidence type="ECO:0000259" key="1">
    <source>
        <dbReference type="Pfam" id="PF00498"/>
    </source>
</evidence>
<dbReference type="CDD" id="cd00060">
    <property type="entry name" value="FHA"/>
    <property type="match status" value="2"/>
</dbReference>
<dbReference type="InterPro" id="IPR000253">
    <property type="entry name" value="FHA_dom"/>
</dbReference>
<reference evidence="2 3" key="1">
    <citation type="submission" date="2021-05" db="EMBL/GenBank/DDBJ databases">
        <title>Genetic and Functional Diversity in Clade A Lucinid endosymbionts from the Bahamas.</title>
        <authorList>
            <person name="Giani N.M."/>
            <person name="Engel A.S."/>
            <person name="Campbell B.J."/>
        </authorList>
    </citation>
    <scope>NUCLEOTIDE SEQUENCE [LARGE SCALE GENOMIC DNA]</scope>
    <source>
        <strain evidence="2">LUC16012Gg_MoonRockCtena</strain>
    </source>
</reference>
<sequence length="212" mass="23140">MAKLTLTFKGHVIDVFHLESDKTQIGRNDDCTIPIDSLAIAPLQAVITKQSDQRYQLEALDEAFPVLVNHEKTAEATLNHGDVIQVGKHTLSFAEDVMDLGADLSQSETAEQIPVAAKQDEGDESIPKLGVLQIINGDNFGRIIPLNRNMTRIGHAGGDCAMIARREGGYFISFLEGPNPPRINQKPIGDEARLLTDGDIIDVGGTQMQFHD</sequence>
<dbReference type="Gene3D" id="2.60.200.20">
    <property type="match status" value="2"/>
</dbReference>
<gene>
    <name evidence="2" type="ORF">KME65_17775</name>
</gene>
<dbReference type="AlphaFoldDB" id="A0A944MH11"/>
<name>A0A944MH11_9GAMM</name>
<dbReference type="InterPro" id="IPR008984">
    <property type="entry name" value="SMAD_FHA_dom_sf"/>
</dbReference>
<protein>
    <submittedName>
        <fullName evidence="2">FHA domain-containing protein</fullName>
    </submittedName>
</protein>
<dbReference type="Proteomes" id="UP000770889">
    <property type="component" value="Unassembled WGS sequence"/>
</dbReference>